<dbReference type="InterPro" id="IPR043502">
    <property type="entry name" value="DNA/RNA_pol_sf"/>
</dbReference>
<name>A0ABQ8LAB1_LABRO</name>
<accession>A0ABQ8LAB1</accession>
<dbReference type="SUPFAM" id="SSF56672">
    <property type="entry name" value="DNA/RNA polymerases"/>
    <property type="match status" value="1"/>
</dbReference>
<proteinExistence type="predicted"/>
<dbReference type="InterPro" id="IPR043128">
    <property type="entry name" value="Rev_trsase/Diguanyl_cyclase"/>
</dbReference>
<keyword evidence="2" id="KW-1185">Reference proteome</keyword>
<dbReference type="Proteomes" id="UP000830375">
    <property type="component" value="Unassembled WGS sequence"/>
</dbReference>
<comment type="caution">
    <text evidence="1">The sequence shown here is derived from an EMBL/GenBank/DDBJ whole genome shotgun (WGS) entry which is preliminary data.</text>
</comment>
<reference evidence="1 2" key="1">
    <citation type="submission" date="2022-01" db="EMBL/GenBank/DDBJ databases">
        <title>A high-quality chromosome-level genome assembly of rohu carp, Labeo rohita.</title>
        <authorList>
            <person name="Arick M.A. II"/>
            <person name="Hsu C.-Y."/>
            <person name="Magbanua Z."/>
            <person name="Pechanova O."/>
            <person name="Grover C."/>
            <person name="Miller E."/>
            <person name="Thrash A."/>
            <person name="Ezzel L."/>
            <person name="Alam S."/>
            <person name="Benzie J."/>
            <person name="Hamilton M."/>
            <person name="Karsi A."/>
            <person name="Lawrence M.L."/>
            <person name="Peterson D.G."/>
        </authorList>
    </citation>
    <scope>NUCLEOTIDE SEQUENCE [LARGE SCALE GENOMIC DNA]</scope>
    <source>
        <strain evidence="2">BAU-BD-2019</strain>
        <tissue evidence="1">Blood</tissue>
    </source>
</reference>
<gene>
    <name evidence="1" type="ORF">H4Q32_028573</name>
</gene>
<organism evidence="1 2">
    <name type="scientific">Labeo rohita</name>
    <name type="common">Indian major carp</name>
    <name type="synonym">Cyprinus rohita</name>
    <dbReference type="NCBI Taxonomy" id="84645"/>
    <lineage>
        <taxon>Eukaryota</taxon>
        <taxon>Metazoa</taxon>
        <taxon>Chordata</taxon>
        <taxon>Craniata</taxon>
        <taxon>Vertebrata</taxon>
        <taxon>Euteleostomi</taxon>
        <taxon>Actinopterygii</taxon>
        <taxon>Neopterygii</taxon>
        <taxon>Teleostei</taxon>
        <taxon>Ostariophysi</taxon>
        <taxon>Cypriniformes</taxon>
        <taxon>Cyprinidae</taxon>
        <taxon>Labeoninae</taxon>
        <taxon>Labeonini</taxon>
        <taxon>Labeo</taxon>
    </lineage>
</organism>
<evidence type="ECO:0000313" key="1">
    <source>
        <dbReference type="EMBL" id="KAI2647691.1"/>
    </source>
</evidence>
<sequence>MPSAESSATGPGTDAELFRILSKDVEELDLEWSPPEKPTRGCLDEWFLPGRHQAPHQRASPFFPEVHDEITKSWHAPYSANLCTSSSSALSSIDGAEEKGYDKPPPLDESVAAHLCPPTGIRWKAKATHPSKPCRTTSALTGRAYSSTGQVYQAKLLRGMDESGPHLTAFKDLHSTTDLALCTTKMTAQVIGRSITSLVVLECHLQRSRMWIKSPLLNNPSPCFTGRGLASHPWGVKLGQRRSEVRNLLATKAKETVPPPAQSESGFYSRYFLVPKKDGGLRSILDLRRLNRAHMRRPFRMLTLKQILLQV</sequence>
<dbReference type="EMBL" id="JACTAM010000202">
    <property type="protein sequence ID" value="KAI2647691.1"/>
    <property type="molecule type" value="Genomic_DNA"/>
</dbReference>
<protein>
    <submittedName>
        <fullName evidence="1">Gamma-glutamyl phosphate reductase</fullName>
    </submittedName>
</protein>
<evidence type="ECO:0000313" key="2">
    <source>
        <dbReference type="Proteomes" id="UP000830375"/>
    </source>
</evidence>
<dbReference type="Gene3D" id="3.10.10.10">
    <property type="entry name" value="HIV Type 1 Reverse Transcriptase, subunit A, domain 1"/>
    <property type="match status" value="1"/>
</dbReference>
<dbReference type="Gene3D" id="3.30.70.270">
    <property type="match status" value="1"/>
</dbReference>